<protein>
    <recommendedName>
        <fullName evidence="3">Ribosomal silencing factor RsfS</fullName>
    </recommendedName>
</protein>
<dbReference type="InterPro" id="IPR004394">
    <property type="entry name" value="Iojap/RsfS/C7orf30"/>
</dbReference>
<accession>A0A381SE89</accession>
<dbReference type="GO" id="GO:0017148">
    <property type="term" value="P:negative regulation of translation"/>
    <property type="evidence" value="ECO:0007669"/>
    <property type="project" value="TreeGrafter"/>
</dbReference>
<dbReference type="EMBL" id="UINC01003000">
    <property type="protein sequence ID" value="SVA02392.1"/>
    <property type="molecule type" value="Genomic_DNA"/>
</dbReference>
<name>A0A381SE89_9ZZZZ</name>
<dbReference type="SUPFAM" id="SSF81301">
    <property type="entry name" value="Nucleotidyltransferase"/>
    <property type="match status" value="1"/>
</dbReference>
<reference evidence="2" key="1">
    <citation type="submission" date="2018-05" db="EMBL/GenBank/DDBJ databases">
        <authorList>
            <person name="Lanie J.A."/>
            <person name="Ng W.-L."/>
            <person name="Kazmierczak K.M."/>
            <person name="Andrzejewski T.M."/>
            <person name="Davidsen T.M."/>
            <person name="Wayne K.J."/>
            <person name="Tettelin H."/>
            <person name="Glass J.I."/>
            <person name="Rusch D."/>
            <person name="Podicherti R."/>
            <person name="Tsui H.-C.T."/>
            <person name="Winkler M.E."/>
        </authorList>
    </citation>
    <scope>NUCLEOTIDE SEQUENCE</scope>
</reference>
<dbReference type="GO" id="GO:0090071">
    <property type="term" value="P:negative regulation of ribosome biogenesis"/>
    <property type="evidence" value="ECO:0007669"/>
    <property type="project" value="TreeGrafter"/>
</dbReference>
<dbReference type="HAMAP" id="MF_01477">
    <property type="entry name" value="Iojap_RsfS"/>
    <property type="match status" value="1"/>
</dbReference>
<dbReference type="PANTHER" id="PTHR21043:SF0">
    <property type="entry name" value="MITOCHONDRIAL ASSEMBLY OF RIBOSOMAL LARGE SUBUNIT PROTEIN 1"/>
    <property type="match status" value="1"/>
</dbReference>
<organism evidence="2">
    <name type="scientific">marine metagenome</name>
    <dbReference type="NCBI Taxonomy" id="408172"/>
    <lineage>
        <taxon>unclassified sequences</taxon>
        <taxon>metagenomes</taxon>
        <taxon>ecological metagenomes</taxon>
    </lineage>
</organism>
<dbReference type="PANTHER" id="PTHR21043">
    <property type="entry name" value="IOJAP SUPERFAMILY ORTHOLOG"/>
    <property type="match status" value="1"/>
</dbReference>
<proteinExistence type="inferred from homology"/>
<evidence type="ECO:0000313" key="2">
    <source>
        <dbReference type="EMBL" id="SVA02392.1"/>
    </source>
</evidence>
<dbReference type="GO" id="GO:0043023">
    <property type="term" value="F:ribosomal large subunit binding"/>
    <property type="evidence" value="ECO:0007669"/>
    <property type="project" value="TreeGrafter"/>
</dbReference>
<dbReference type="Pfam" id="PF02410">
    <property type="entry name" value="RsfS"/>
    <property type="match status" value="1"/>
</dbReference>
<dbReference type="InterPro" id="IPR043519">
    <property type="entry name" value="NT_sf"/>
</dbReference>
<gene>
    <name evidence="2" type="ORF">METZ01_LOCUS55246</name>
</gene>
<comment type="similarity">
    <text evidence="1">Belongs to the Iojap/RsfS family.</text>
</comment>
<evidence type="ECO:0000256" key="1">
    <source>
        <dbReference type="ARBA" id="ARBA00010574"/>
    </source>
</evidence>
<dbReference type="Gene3D" id="3.30.460.10">
    <property type="entry name" value="Beta Polymerase, domain 2"/>
    <property type="match status" value="1"/>
</dbReference>
<evidence type="ECO:0008006" key="3">
    <source>
        <dbReference type="Google" id="ProtNLM"/>
    </source>
</evidence>
<dbReference type="AlphaFoldDB" id="A0A381SE89"/>
<dbReference type="NCBIfam" id="TIGR00090">
    <property type="entry name" value="rsfS_iojap_ybeB"/>
    <property type="match status" value="1"/>
</dbReference>
<sequence length="124" mass="13916">MTDNLQTQPIPTNEELARAALDEASEKLGSDIVLLDTRGISSFTDFFVIISGETDRHIESMAQDIGLRSRDMGISVSHREGSGKGGWLLIDLTGVVIHLFTRDQRQRYSLEKLWSRATEVVRLQ</sequence>